<gene>
    <name evidence="2" type="ORF">Ani05nite_71030</name>
</gene>
<proteinExistence type="predicted"/>
<name>A0A919ML50_9ACTN</name>
<feature type="transmembrane region" description="Helical" evidence="1">
    <location>
        <begin position="41"/>
        <end position="63"/>
    </location>
</feature>
<keyword evidence="1" id="KW-1133">Transmembrane helix</keyword>
<evidence type="ECO:0000313" key="2">
    <source>
        <dbReference type="EMBL" id="GIE53569.1"/>
    </source>
</evidence>
<keyword evidence="3" id="KW-1185">Reference proteome</keyword>
<protein>
    <submittedName>
        <fullName evidence="2">Uncharacterized protein</fullName>
    </submittedName>
</protein>
<dbReference type="EMBL" id="BOMQ01000086">
    <property type="protein sequence ID" value="GIE53569.1"/>
    <property type="molecule type" value="Genomic_DNA"/>
</dbReference>
<sequence length="320" mass="33671">MNPAQVNELLDRAAAAVTPAERDPASRLAVLGRRSVRRRRAWRAAGSVAVAAAVAAVTLPLVVPTPDQPAGPVSFAGLTASVPPGWRISRVATVDTCTAEARTLYLADGWDNSAPLTTAPGSPPYRCRSEGRTWMALVRHGPGQYLSPEALVVTDQQLLQVTEETAGSVYTYLPFTEDTAPPAVIIAADEPGRERLLERVTWPAGPPAPPSGGLALPQRITSVVSEYRGPMVSVSDTKTLTKIREKLTALRDPVPADELCTLRKPGRVGIGLNDGITVVLGDATCPQAVSNGGGRVRVPPGLGRELLALIVASDHAAQKD</sequence>
<dbReference type="AlphaFoldDB" id="A0A919ML50"/>
<dbReference type="Proteomes" id="UP000647172">
    <property type="component" value="Unassembled WGS sequence"/>
</dbReference>
<keyword evidence="1" id="KW-0472">Membrane</keyword>
<evidence type="ECO:0000313" key="3">
    <source>
        <dbReference type="Proteomes" id="UP000647172"/>
    </source>
</evidence>
<comment type="caution">
    <text evidence="2">The sequence shown here is derived from an EMBL/GenBank/DDBJ whole genome shotgun (WGS) entry which is preliminary data.</text>
</comment>
<accession>A0A919ML50</accession>
<organism evidence="2 3">
    <name type="scientific">Actinoplanes nipponensis</name>
    <dbReference type="NCBI Taxonomy" id="135950"/>
    <lineage>
        <taxon>Bacteria</taxon>
        <taxon>Bacillati</taxon>
        <taxon>Actinomycetota</taxon>
        <taxon>Actinomycetes</taxon>
        <taxon>Micromonosporales</taxon>
        <taxon>Micromonosporaceae</taxon>
        <taxon>Actinoplanes</taxon>
    </lineage>
</organism>
<keyword evidence="1" id="KW-0812">Transmembrane</keyword>
<evidence type="ECO:0000256" key="1">
    <source>
        <dbReference type="SAM" id="Phobius"/>
    </source>
</evidence>
<reference evidence="2" key="1">
    <citation type="submission" date="2021-01" db="EMBL/GenBank/DDBJ databases">
        <title>Whole genome shotgun sequence of Actinoplanes nipponensis NBRC 14063.</title>
        <authorList>
            <person name="Komaki H."/>
            <person name="Tamura T."/>
        </authorList>
    </citation>
    <scope>NUCLEOTIDE SEQUENCE</scope>
    <source>
        <strain evidence="2">NBRC 14063</strain>
    </source>
</reference>
<dbReference type="RefSeq" id="WP_203775718.1">
    <property type="nucleotide sequence ID" value="NZ_BAAAYJ010000071.1"/>
</dbReference>